<dbReference type="HOGENOM" id="CLU_2737889_0_0_11"/>
<comment type="caution">
    <text evidence="2">The sequence shown here is derived from an EMBL/GenBank/DDBJ whole genome shotgun (WGS) entry which is preliminary data.</text>
</comment>
<evidence type="ECO:0000313" key="2">
    <source>
        <dbReference type="EMBL" id="EEZ60826.1"/>
    </source>
</evidence>
<keyword evidence="3" id="KW-1185">Reference proteome</keyword>
<proteinExistence type="predicted"/>
<protein>
    <submittedName>
        <fullName evidence="2">Uncharacterized protein</fullName>
    </submittedName>
</protein>
<dbReference type="Proteomes" id="UP000006001">
    <property type="component" value="Unassembled WGS sequence"/>
</dbReference>
<evidence type="ECO:0000313" key="3">
    <source>
        <dbReference type="Proteomes" id="UP000006001"/>
    </source>
</evidence>
<dbReference type="STRING" id="649764.HMPREF0762_01634"/>
<accession>D0WIF9</accession>
<evidence type="ECO:0000256" key="1">
    <source>
        <dbReference type="SAM" id="MobiDB-lite"/>
    </source>
</evidence>
<name>D0WIF9_SLAES</name>
<gene>
    <name evidence="2" type="ORF">HMPREF0762_01634</name>
</gene>
<sequence length="71" mass="8153">MGAGMRASHIPRDSLRGSPRRSRRAAGRAEMRPESWLRAPDRTGMRASKQRRGSQGALWEPMSKRAYTRDW</sequence>
<organism evidence="2 3">
    <name type="scientific">Slackia exigua (strain ATCC 700122 / DSM 15923 / CIP 105133 / JCM 11022 / KCTC 5966 / S-7)</name>
    <dbReference type="NCBI Taxonomy" id="649764"/>
    <lineage>
        <taxon>Bacteria</taxon>
        <taxon>Bacillati</taxon>
        <taxon>Actinomycetota</taxon>
        <taxon>Coriobacteriia</taxon>
        <taxon>Eggerthellales</taxon>
        <taxon>Eggerthellaceae</taxon>
        <taxon>Slackia</taxon>
    </lineage>
</organism>
<dbReference type="AlphaFoldDB" id="D0WIF9"/>
<feature type="region of interest" description="Disordered" evidence="1">
    <location>
        <begin position="1"/>
        <end position="71"/>
    </location>
</feature>
<feature type="compositionally biased region" description="Basic and acidic residues" evidence="1">
    <location>
        <begin position="27"/>
        <end position="44"/>
    </location>
</feature>
<dbReference type="EMBL" id="ACUX02000016">
    <property type="protein sequence ID" value="EEZ60826.1"/>
    <property type="molecule type" value="Genomic_DNA"/>
</dbReference>
<reference evidence="2" key="1">
    <citation type="submission" date="2009-10" db="EMBL/GenBank/DDBJ databases">
        <authorList>
            <person name="Weinstock G."/>
            <person name="Sodergren E."/>
            <person name="Clifton S."/>
            <person name="Fulton L."/>
            <person name="Fulton B."/>
            <person name="Courtney L."/>
            <person name="Fronick C."/>
            <person name="Harrison M."/>
            <person name="Strong C."/>
            <person name="Farmer C."/>
            <person name="Delahaunty K."/>
            <person name="Markovic C."/>
            <person name="Hall O."/>
            <person name="Minx P."/>
            <person name="Tomlinson C."/>
            <person name="Mitreva M."/>
            <person name="Nelson J."/>
            <person name="Hou S."/>
            <person name="Wollam A."/>
            <person name="Pepin K.H."/>
            <person name="Johnson M."/>
            <person name="Bhonagiri V."/>
            <person name="Nash W.E."/>
            <person name="Warren W."/>
            <person name="Chinwalla A."/>
            <person name="Mardis E.R."/>
            <person name="Wilson R.K."/>
        </authorList>
    </citation>
    <scope>NUCLEOTIDE SEQUENCE [LARGE SCALE GENOMIC DNA]</scope>
    <source>
        <strain evidence="2">ATCC 700122</strain>
    </source>
</reference>